<dbReference type="Gramene" id="TuG1812G0700005755.01.T02">
    <property type="protein sequence ID" value="TuG1812G0700005755.01.T02.cds242471"/>
    <property type="gene ID" value="TuG1812G0700005755.01"/>
</dbReference>
<feature type="region of interest" description="Disordered" evidence="1">
    <location>
        <begin position="82"/>
        <end position="125"/>
    </location>
</feature>
<dbReference type="Proteomes" id="UP000015106">
    <property type="component" value="Chromosome 7"/>
</dbReference>
<keyword evidence="3" id="KW-1185">Reference proteome</keyword>
<protein>
    <submittedName>
        <fullName evidence="2">Uncharacterized protein</fullName>
    </submittedName>
</protein>
<sequence>MTYTYEKKSRERSKKTESLIPLISPRSPPPLPLPIHLTASHSLPLIPPRSSGGCWIHRIPHPPIPLRSHLYLSSCASSPSAMANSGGVQRIPPSRSTARGPHRNAAPSHATRSGAHGHLPLARVSGVGSGAGGQVVLL</sequence>
<dbReference type="EnsemblPlants" id="TuG1812G0700005755.01.T01">
    <property type="protein sequence ID" value="TuG1812G0700005755.01.T01.cds242471"/>
    <property type="gene ID" value="TuG1812G0700005755.01"/>
</dbReference>
<reference evidence="2" key="3">
    <citation type="submission" date="2022-06" db="UniProtKB">
        <authorList>
            <consortium name="EnsemblPlants"/>
        </authorList>
    </citation>
    <scope>IDENTIFICATION</scope>
</reference>
<feature type="region of interest" description="Disordered" evidence="1">
    <location>
        <begin position="1"/>
        <end position="25"/>
    </location>
</feature>
<accession>A0A8R7R8P3</accession>
<evidence type="ECO:0000313" key="3">
    <source>
        <dbReference type="Proteomes" id="UP000015106"/>
    </source>
</evidence>
<dbReference type="AlphaFoldDB" id="A0A8R7R8P3"/>
<organism evidence="2 3">
    <name type="scientific">Triticum urartu</name>
    <name type="common">Red wild einkorn</name>
    <name type="synonym">Crithodium urartu</name>
    <dbReference type="NCBI Taxonomy" id="4572"/>
    <lineage>
        <taxon>Eukaryota</taxon>
        <taxon>Viridiplantae</taxon>
        <taxon>Streptophyta</taxon>
        <taxon>Embryophyta</taxon>
        <taxon>Tracheophyta</taxon>
        <taxon>Spermatophyta</taxon>
        <taxon>Magnoliopsida</taxon>
        <taxon>Liliopsida</taxon>
        <taxon>Poales</taxon>
        <taxon>Poaceae</taxon>
        <taxon>BOP clade</taxon>
        <taxon>Pooideae</taxon>
        <taxon>Triticodae</taxon>
        <taxon>Triticeae</taxon>
        <taxon>Triticinae</taxon>
        <taxon>Triticum</taxon>
    </lineage>
</organism>
<name>A0A8R7R8P3_TRIUA</name>
<feature type="compositionally biased region" description="Basic and acidic residues" evidence="1">
    <location>
        <begin position="1"/>
        <end position="17"/>
    </location>
</feature>
<dbReference type="Gramene" id="TuG1812G0700005755.01.T01">
    <property type="protein sequence ID" value="TuG1812G0700005755.01.T01.cds242471"/>
    <property type="gene ID" value="TuG1812G0700005755.01"/>
</dbReference>
<proteinExistence type="predicted"/>
<reference evidence="2" key="2">
    <citation type="submission" date="2018-03" db="EMBL/GenBank/DDBJ databases">
        <title>The Triticum urartu genome reveals the dynamic nature of wheat genome evolution.</title>
        <authorList>
            <person name="Ling H."/>
            <person name="Ma B."/>
            <person name="Shi X."/>
            <person name="Liu H."/>
            <person name="Dong L."/>
            <person name="Sun H."/>
            <person name="Cao Y."/>
            <person name="Gao Q."/>
            <person name="Zheng S."/>
            <person name="Li Y."/>
            <person name="Yu Y."/>
            <person name="Du H."/>
            <person name="Qi M."/>
            <person name="Li Y."/>
            <person name="Yu H."/>
            <person name="Cui Y."/>
            <person name="Wang N."/>
            <person name="Chen C."/>
            <person name="Wu H."/>
            <person name="Zhao Y."/>
            <person name="Zhang J."/>
            <person name="Li Y."/>
            <person name="Zhou W."/>
            <person name="Zhang B."/>
            <person name="Hu W."/>
            <person name="Eijk M."/>
            <person name="Tang J."/>
            <person name="Witsenboer H."/>
            <person name="Zhao S."/>
            <person name="Li Z."/>
            <person name="Zhang A."/>
            <person name="Wang D."/>
            <person name="Liang C."/>
        </authorList>
    </citation>
    <scope>NUCLEOTIDE SEQUENCE [LARGE SCALE GENOMIC DNA]</scope>
    <source>
        <strain evidence="2">cv. G1812</strain>
    </source>
</reference>
<dbReference type="EnsemblPlants" id="TuG1812G0700005755.01.T02">
    <property type="protein sequence ID" value="TuG1812G0700005755.01.T02.cds242471"/>
    <property type="gene ID" value="TuG1812G0700005755.01"/>
</dbReference>
<evidence type="ECO:0000256" key="1">
    <source>
        <dbReference type="SAM" id="MobiDB-lite"/>
    </source>
</evidence>
<evidence type="ECO:0000313" key="2">
    <source>
        <dbReference type="EnsemblPlants" id="TuG1812G0700005755.01.T01.cds242471"/>
    </source>
</evidence>
<reference evidence="3" key="1">
    <citation type="journal article" date="2013" name="Nature">
        <title>Draft genome of the wheat A-genome progenitor Triticum urartu.</title>
        <authorList>
            <person name="Ling H.Q."/>
            <person name="Zhao S."/>
            <person name="Liu D."/>
            <person name="Wang J."/>
            <person name="Sun H."/>
            <person name="Zhang C."/>
            <person name="Fan H."/>
            <person name="Li D."/>
            <person name="Dong L."/>
            <person name="Tao Y."/>
            <person name="Gao C."/>
            <person name="Wu H."/>
            <person name="Li Y."/>
            <person name="Cui Y."/>
            <person name="Guo X."/>
            <person name="Zheng S."/>
            <person name="Wang B."/>
            <person name="Yu K."/>
            <person name="Liang Q."/>
            <person name="Yang W."/>
            <person name="Lou X."/>
            <person name="Chen J."/>
            <person name="Feng M."/>
            <person name="Jian J."/>
            <person name="Zhang X."/>
            <person name="Luo G."/>
            <person name="Jiang Y."/>
            <person name="Liu J."/>
            <person name="Wang Z."/>
            <person name="Sha Y."/>
            <person name="Zhang B."/>
            <person name="Wu H."/>
            <person name="Tang D."/>
            <person name="Shen Q."/>
            <person name="Xue P."/>
            <person name="Zou S."/>
            <person name="Wang X."/>
            <person name="Liu X."/>
            <person name="Wang F."/>
            <person name="Yang Y."/>
            <person name="An X."/>
            <person name="Dong Z."/>
            <person name="Zhang K."/>
            <person name="Zhang X."/>
            <person name="Luo M.C."/>
            <person name="Dvorak J."/>
            <person name="Tong Y."/>
            <person name="Wang J."/>
            <person name="Yang H."/>
            <person name="Li Z."/>
            <person name="Wang D."/>
            <person name="Zhang A."/>
            <person name="Wang J."/>
        </authorList>
    </citation>
    <scope>NUCLEOTIDE SEQUENCE</scope>
    <source>
        <strain evidence="3">cv. G1812</strain>
    </source>
</reference>